<keyword evidence="3" id="KW-1185">Reference proteome</keyword>
<dbReference type="EMBL" id="JAMLDY010000014">
    <property type="protein sequence ID" value="MCP3735614.1"/>
    <property type="molecule type" value="Genomic_DNA"/>
</dbReference>
<name>A0A9X2HU96_9SPHN</name>
<dbReference type="AlphaFoldDB" id="A0A9X2HU96"/>
<evidence type="ECO:0000313" key="3">
    <source>
        <dbReference type="Proteomes" id="UP001139486"/>
    </source>
</evidence>
<dbReference type="RefSeq" id="WP_254289613.1">
    <property type="nucleotide sequence ID" value="NZ_JAMLDY010000014.1"/>
</dbReference>
<proteinExistence type="predicted"/>
<dbReference type="Proteomes" id="UP001139486">
    <property type="component" value="Unassembled WGS sequence"/>
</dbReference>
<sequence length="640" mass="67276">MKRYNEKVLSDATGLPVQRASILVTLAGTSEVAAIFGANDPNSDPADNPILTDDVGRFGFYAPNGVYDLKMTYGNRSIFVPAVEIFDLPTINERLGNLDASVAEAAAQAEAADASAGEAAGFAQSAKAQRDRVEAIANTGVGRALETWAALAAIVGTAGDGAIVLEADGGSHHDPVKDPTGTGAQVPNAGVYSYVGGNPSGWTRIANLALIDVEMAVEQAQEARDETQQLLANTADILPRKTGVEANGGKILRVLWGIRELGSWLPGVGMMFNRLMLKAAETRLDDSPLVPLLRDRIARPTGPEVATLQRLVVGSRLLYDVTIARGLYPRRMTIPASARMDDDLTLTLRDRLGGSSGGGVSGPDICCAGDSLTLGAGDENGRSYPEYLADLTGRTVRNLGIGGETSATIAGRMGADPFVVTVAGGQIPTSGPVNVSLSTADGAAVQPLIQGGNSGINPCKLAGVVGVLGPAAPNSPGVQYTFTRSAPGAAVPVPYPLPLITDAFESRLGDIMIMFWGQNDATNDATAIIARQRHLIEELRRANKRWLVLGLTTGGASYRAPMEAAFLAAFGRRFVNLRAYLSSPAALAREGITPTQDDLDAMAIGNVPPSIRVDPTHGNSHFYKLIAYLVNQRLTELEWL</sequence>
<dbReference type="SUPFAM" id="SSF52266">
    <property type="entry name" value="SGNH hydrolase"/>
    <property type="match status" value="2"/>
</dbReference>
<evidence type="ECO:0000313" key="2">
    <source>
        <dbReference type="EMBL" id="MCP3735614.1"/>
    </source>
</evidence>
<dbReference type="GO" id="GO:0016788">
    <property type="term" value="F:hydrolase activity, acting on ester bonds"/>
    <property type="evidence" value="ECO:0007669"/>
    <property type="project" value="UniProtKB-ARBA"/>
</dbReference>
<dbReference type="InterPro" id="IPR036514">
    <property type="entry name" value="SGNH_hydro_sf"/>
</dbReference>
<evidence type="ECO:0000256" key="1">
    <source>
        <dbReference type="SAM" id="Coils"/>
    </source>
</evidence>
<keyword evidence="1" id="KW-0175">Coiled coil</keyword>
<protein>
    <submittedName>
        <fullName evidence="2">Uncharacterized protein</fullName>
    </submittedName>
</protein>
<gene>
    <name evidence="2" type="ORF">M9979_12095</name>
</gene>
<feature type="coiled-coil region" evidence="1">
    <location>
        <begin position="210"/>
        <end position="237"/>
    </location>
</feature>
<dbReference type="Gene3D" id="3.40.50.1110">
    <property type="entry name" value="SGNH hydrolase"/>
    <property type="match status" value="1"/>
</dbReference>
<organism evidence="2 3">
    <name type="scientific">Sphingomonas liriopis</name>
    <dbReference type="NCBI Taxonomy" id="2949094"/>
    <lineage>
        <taxon>Bacteria</taxon>
        <taxon>Pseudomonadati</taxon>
        <taxon>Pseudomonadota</taxon>
        <taxon>Alphaproteobacteria</taxon>
        <taxon>Sphingomonadales</taxon>
        <taxon>Sphingomonadaceae</taxon>
        <taxon>Sphingomonas</taxon>
    </lineage>
</organism>
<comment type="caution">
    <text evidence="2">The sequence shown here is derived from an EMBL/GenBank/DDBJ whole genome shotgun (WGS) entry which is preliminary data.</text>
</comment>
<reference evidence="2" key="1">
    <citation type="submission" date="2022-05" db="EMBL/GenBank/DDBJ databases">
        <title>Sphingomonas sp. strain RP10 Genome sequencing and assembly.</title>
        <authorList>
            <person name="Kim I."/>
        </authorList>
    </citation>
    <scope>NUCLEOTIDE SEQUENCE</scope>
    <source>
        <strain evidence="2">RP10</strain>
    </source>
</reference>
<accession>A0A9X2HU96</accession>